<dbReference type="RefSeq" id="WP_344423936.1">
    <property type="nucleotide sequence ID" value="NZ_BAAAQK010000024.1"/>
</dbReference>
<organism evidence="3 4">
    <name type="scientific">Pseudonocardia ailaonensis</name>
    <dbReference type="NCBI Taxonomy" id="367279"/>
    <lineage>
        <taxon>Bacteria</taxon>
        <taxon>Bacillati</taxon>
        <taxon>Actinomycetota</taxon>
        <taxon>Actinomycetes</taxon>
        <taxon>Pseudonocardiales</taxon>
        <taxon>Pseudonocardiaceae</taxon>
        <taxon>Pseudonocardia</taxon>
    </lineage>
</organism>
<evidence type="ECO:0000313" key="4">
    <source>
        <dbReference type="Proteomes" id="UP001500449"/>
    </source>
</evidence>
<dbReference type="Proteomes" id="UP001500449">
    <property type="component" value="Unassembled WGS sequence"/>
</dbReference>
<feature type="compositionally biased region" description="Low complexity" evidence="1">
    <location>
        <begin position="213"/>
        <end position="225"/>
    </location>
</feature>
<protein>
    <recommendedName>
        <fullName evidence="2">DUF3071 domain-containing protein</fullName>
    </recommendedName>
</protein>
<name>A0ABN2NIG8_9PSEU</name>
<feature type="compositionally biased region" description="Basic and acidic residues" evidence="1">
    <location>
        <begin position="249"/>
        <end position="278"/>
    </location>
</feature>
<gene>
    <name evidence="3" type="ORF">GCM10009836_57450</name>
</gene>
<dbReference type="InterPro" id="IPR047682">
    <property type="entry name" value="SepH-like"/>
</dbReference>
<evidence type="ECO:0000313" key="3">
    <source>
        <dbReference type="EMBL" id="GAA1869388.1"/>
    </source>
</evidence>
<dbReference type="EMBL" id="BAAAQK010000024">
    <property type="protein sequence ID" value="GAA1869388.1"/>
    <property type="molecule type" value="Genomic_DNA"/>
</dbReference>
<evidence type="ECO:0000259" key="2">
    <source>
        <dbReference type="Pfam" id="PF11268"/>
    </source>
</evidence>
<proteinExistence type="predicted"/>
<evidence type="ECO:0000256" key="1">
    <source>
        <dbReference type="SAM" id="MobiDB-lite"/>
    </source>
</evidence>
<dbReference type="InterPro" id="IPR021421">
    <property type="entry name" value="DUF3071"/>
</dbReference>
<feature type="compositionally biased region" description="Low complexity" evidence="1">
    <location>
        <begin position="392"/>
        <end position="407"/>
    </location>
</feature>
<feature type="compositionally biased region" description="Low complexity" evidence="1">
    <location>
        <begin position="414"/>
        <end position="430"/>
    </location>
</feature>
<feature type="compositionally biased region" description="Low complexity" evidence="1">
    <location>
        <begin position="305"/>
        <end position="315"/>
    </location>
</feature>
<feature type="compositionally biased region" description="Low complexity" evidence="1">
    <location>
        <begin position="363"/>
        <end position="384"/>
    </location>
</feature>
<feature type="compositionally biased region" description="Pro residues" evidence="1">
    <location>
        <begin position="283"/>
        <end position="292"/>
    </location>
</feature>
<accession>A0ABN2NIG8</accession>
<comment type="caution">
    <text evidence="3">The sequence shown here is derived from an EMBL/GenBank/DDBJ whole genome shotgun (WGS) entry which is preliminary data.</text>
</comment>
<feature type="domain" description="DUF3071" evidence="2">
    <location>
        <begin position="1"/>
        <end position="168"/>
    </location>
</feature>
<reference evidence="3 4" key="1">
    <citation type="journal article" date="2019" name="Int. J. Syst. Evol. Microbiol.">
        <title>The Global Catalogue of Microorganisms (GCM) 10K type strain sequencing project: providing services to taxonomists for standard genome sequencing and annotation.</title>
        <authorList>
            <consortium name="The Broad Institute Genomics Platform"/>
            <consortium name="The Broad Institute Genome Sequencing Center for Infectious Disease"/>
            <person name="Wu L."/>
            <person name="Ma J."/>
        </authorList>
    </citation>
    <scope>NUCLEOTIDE SEQUENCE [LARGE SCALE GENOMIC DNA]</scope>
    <source>
        <strain evidence="3 4">JCM 16009</strain>
    </source>
</reference>
<dbReference type="Pfam" id="PF11268">
    <property type="entry name" value="DUF3071"/>
    <property type="match status" value="1"/>
</dbReference>
<feature type="region of interest" description="Disordered" evidence="1">
    <location>
        <begin position="211"/>
        <end position="453"/>
    </location>
</feature>
<keyword evidence="4" id="KW-1185">Reference proteome</keyword>
<sequence>MRSLRVVGITEDGSVVLEDSARRERFTVPADEQLRAAARGDLTRLGQIAIELESQLRPREIQARIRAGASVEQVASAAGVPVQKIERFAYPVLLERTRTADLARNAHPVRQDGPDVRTLAETVAHTFGLRGQDHTGTDWDSWKGEDGRWVVALCWRTGRSDIRAHFTFQPGAHGGTVTALDDHARDLVEGRPQQPLRPVGPVIDIARPEEPVAEPVETASVPAAVNGDGPRIAPEQRRASVPGTRSRTRSPEPRTESRTESRSAEARVDARTEVRSELVAEPVNPPVRPPAHPATRSTDTRSTDTRSTATTDTRTPLAEEPRVSAPADVEDVSPTAGTPTDVQDATGEPAESPEVLESREAAAEPTPAVTTSATPDPVRETASPEPEPAGPEQPAAAQPASVQPAPAEAEEPEAAAPPATAEGPATSAAPRRTKKGKPVMPSWDEVLLGVRGR</sequence>
<dbReference type="NCBIfam" id="NF040712">
    <property type="entry name" value="SepH"/>
    <property type="match status" value="1"/>
</dbReference>